<evidence type="ECO:0000313" key="2">
    <source>
        <dbReference type="Proteomes" id="UP000319732"/>
    </source>
</evidence>
<evidence type="ECO:0000313" key="1">
    <source>
        <dbReference type="EMBL" id="TQV69945.1"/>
    </source>
</evidence>
<proteinExistence type="predicted"/>
<name>A0A545SYA3_9GAMM</name>
<dbReference type="EMBL" id="VHSG01000026">
    <property type="protein sequence ID" value="TQV69945.1"/>
    <property type="molecule type" value="Genomic_DNA"/>
</dbReference>
<keyword evidence="2" id="KW-1185">Reference proteome</keyword>
<comment type="caution">
    <text evidence="1">The sequence shown here is derived from an EMBL/GenBank/DDBJ whole genome shotgun (WGS) entry which is preliminary data.</text>
</comment>
<sequence length="217" mass="24797">MVRRTIPMRLPEDLPALIEFNILPARYMHDSWFDQFRHGHMIYKLRACRRTEYKLSHYILECLGLSNSYCFDIPQPVSAVVLLPPAELVRMVRYLGACANVSMLQRLIGKKQVQSIKNAIGEDAYLFGIKRAPYLVAGSETPKLKSIMARNLGDYITICGMCLLFAAFKDSSLALKKRLSLKFSYHWIQMMSQPVLLSGASETHLLIERVRAEVIKS</sequence>
<protein>
    <submittedName>
        <fullName evidence="1">Uncharacterized protein</fullName>
    </submittedName>
</protein>
<dbReference type="Proteomes" id="UP000319732">
    <property type="component" value="Unassembled WGS sequence"/>
</dbReference>
<accession>A0A545SYA3</accession>
<dbReference type="Pfam" id="PF06578">
    <property type="entry name" value="YscK"/>
    <property type="match status" value="1"/>
</dbReference>
<dbReference type="InterPro" id="IPR009510">
    <property type="entry name" value="T3SS_K"/>
</dbReference>
<reference evidence="1 2" key="1">
    <citation type="submission" date="2019-06" db="EMBL/GenBank/DDBJ databases">
        <title>Whole genome sequence for Cellvibrionaceae sp. R142.</title>
        <authorList>
            <person name="Wang G."/>
        </authorList>
    </citation>
    <scope>NUCLEOTIDE SEQUENCE [LARGE SCALE GENOMIC DNA]</scope>
    <source>
        <strain evidence="1 2">R142</strain>
    </source>
</reference>
<gene>
    <name evidence="1" type="ORF">FKG94_22600</name>
</gene>
<dbReference type="OrthoDB" id="5622027at2"/>
<organism evidence="1 2">
    <name type="scientific">Exilibacterium tricleocarpae</name>
    <dbReference type="NCBI Taxonomy" id="2591008"/>
    <lineage>
        <taxon>Bacteria</taxon>
        <taxon>Pseudomonadati</taxon>
        <taxon>Pseudomonadota</taxon>
        <taxon>Gammaproteobacteria</taxon>
        <taxon>Cellvibrionales</taxon>
        <taxon>Cellvibrionaceae</taxon>
        <taxon>Exilibacterium</taxon>
    </lineage>
</organism>
<dbReference type="AlphaFoldDB" id="A0A545SYA3"/>